<protein>
    <submittedName>
        <fullName evidence="5">Uncharacterized protein</fullName>
    </submittedName>
</protein>
<sequence>MTSDLVCLGVSDTFPACMVEALDTRHGTDDISSLSILSPVDTGEASAYTSRTMPTHAAGGKSTLPASKPNSVQRLPQEVSEVAGKAGSHTSRATATQAAVGKKSPPSKPPQEVSAVAGKAGLRTSRATATRAVGTSSPPSKPPQEVSAVAGKAGSRTSRTTATRAAVGTSSPPSKPPQEASAVAGKAGSRTSRTTATRAVGTSSPPSKPPQEVSVVGGKARSPTFRATATRAAIGKSSPPASKPPQEVFAVAGKARSPTSRASATRAANGKSSPPASKPPQEVSAVAGKARSPISRASATHAAVGKSSPQASSPSRGQSHPADGGYPAHVGVQTVARAIPRAIRSSKYDASPKMEEVNLLRFPGLQGALAEYAAGASGPKSLARAVIAALFDAEFRGSKRWEVNAACATEAPDRKDVFQCEKSAEYDWKDISSVASAKALIHVTPELISIHDYSYYVQRLASCTRGQAMVAPLKSYDRARAKVITRYGGDSSCITDVMRASIVYPTIAEVYSALKFILKEDRQQPRADLKVMEVNDRFQFGDGYRDLTLLFEMSGVIVEVQMQIKGIQDVKKSGGHKAYRVQREVNELIFEASVQNSEEDVVELVKAYSVSGQGTKDKNGRSALHYSLHHGALRASRALLAAGSDPWLEDDHGVLGFELSLKNKAWAALELVLSAMLRKGPRTRSRLARLAQNVPWWCANVVRLQSGDDLLRWREAGRLLVMVLRHYEALQLLEPYLLELAQTGDSKALRALIGAGADQVLSPGAESLLDYAIKSGQVEMVKMLVCMQLGDGTPFCAHCFKESPHVHLKIAAKLQDVAYAKAALVAGADPRSMDSRNVGKRTALMSFAFAGELGLCEELVEAKAEVQWIDGSCCNAIHYALALKQDEVAQYLRDLRVVTEVPLKHGSPKDVVQYLLKAAQEGCCGAIYRGQESLRSLQFSKIDTGQWKEALRERFGPSKWTLLHYAVKVLRSADPAGQVCRALLAAKADPRLADADGETPLHWAAAGGHAKAYEQLVQAAYRLEAEHRGPAAEPLEPLLQETQKALRRQLLRDTQGTAAKEVADDDAKWLQAGLLAFKHAVLFRRLVGESQEPRVAAPKRVMKKKTTTVSRGLRRRPSGDFNSPGSSQKTLRCQKTLSESSGARIALVPDGGSSSSRRPSSSPMSRPASASSEKKTRIGFTDKPDK</sequence>
<feature type="compositionally biased region" description="Basic residues" evidence="4">
    <location>
        <begin position="1100"/>
        <end position="1116"/>
    </location>
</feature>
<dbReference type="SMART" id="SM00248">
    <property type="entry name" value="ANK"/>
    <property type="match status" value="6"/>
</dbReference>
<dbReference type="Gene3D" id="1.25.40.20">
    <property type="entry name" value="Ankyrin repeat-containing domain"/>
    <property type="match status" value="3"/>
</dbReference>
<evidence type="ECO:0000256" key="1">
    <source>
        <dbReference type="ARBA" id="ARBA00022737"/>
    </source>
</evidence>
<feature type="compositionally biased region" description="Polar residues" evidence="4">
    <location>
        <begin position="125"/>
        <end position="138"/>
    </location>
</feature>
<dbReference type="PROSITE" id="PS50088">
    <property type="entry name" value="ANK_REPEAT"/>
    <property type="match status" value="2"/>
</dbReference>
<dbReference type="InterPro" id="IPR036770">
    <property type="entry name" value="Ankyrin_rpt-contain_sf"/>
</dbReference>
<feature type="compositionally biased region" description="Low complexity" evidence="4">
    <location>
        <begin position="153"/>
        <end position="171"/>
    </location>
</feature>
<feature type="compositionally biased region" description="Polar residues" evidence="4">
    <location>
        <begin position="64"/>
        <end position="74"/>
    </location>
</feature>
<feature type="compositionally biased region" description="Low complexity" evidence="4">
    <location>
        <begin position="187"/>
        <end position="204"/>
    </location>
</feature>
<organism evidence="5 6">
    <name type="scientific">Effrenium voratum</name>
    <dbReference type="NCBI Taxonomy" id="2562239"/>
    <lineage>
        <taxon>Eukaryota</taxon>
        <taxon>Sar</taxon>
        <taxon>Alveolata</taxon>
        <taxon>Dinophyceae</taxon>
        <taxon>Suessiales</taxon>
        <taxon>Symbiodiniaceae</taxon>
        <taxon>Effrenium</taxon>
    </lineage>
</organism>
<comment type="caution">
    <text evidence="5">The sequence shown here is derived from an EMBL/GenBank/DDBJ whole genome shotgun (WGS) entry which is preliminary data.</text>
</comment>
<dbReference type="Pfam" id="PF12796">
    <property type="entry name" value="Ank_2"/>
    <property type="match status" value="1"/>
</dbReference>
<accession>A0AA36HUK7</accession>
<feature type="compositionally biased region" description="Low complexity" evidence="4">
    <location>
        <begin position="255"/>
        <end position="268"/>
    </location>
</feature>
<evidence type="ECO:0000313" key="6">
    <source>
        <dbReference type="Proteomes" id="UP001178507"/>
    </source>
</evidence>
<keyword evidence="1" id="KW-0677">Repeat</keyword>
<name>A0AA36HUK7_9DINO</name>
<feature type="compositionally biased region" description="Polar residues" evidence="4">
    <location>
        <begin position="1120"/>
        <end position="1141"/>
    </location>
</feature>
<dbReference type="PANTHER" id="PTHR24198">
    <property type="entry name" value="ANKYRIN REPEAT AND PROTEIN KINASE DOMAIN-CONTAINING PROTEIN"/>
    <property type="match status" value="1"/>
</dbReference>
<dbReference type="EMBL" id="CAUJNA010000330">
    <property type="protein sequence ID" value="CAJ1375567.1"/>
    <property type="molecule type" value="Genomic_DNA"/>
</dbReference>
<dbReference type="Proteomes" id="UP001178507">
    <property type="component" value="Unassembled WGS sequence"/>
</dbReference>
<feature type="repeat" description="ANK" evidence="3">
    <location>
        <begin position="996"/>
        <end position="1028"/>
    </location>
</feature>
<evidence type="ECO:0000313" key="5">
    <source>
        <dbReference type="EMBL" id="CAJ1375567.1"/>
    </source>
</evidence>
<reference evidence="5" key="1">
    <citation type="submission" date="2023-08" db="EMBL/GenBank/DDBJ databases">
        <authorList>
            <person name="Chen Y."/>
            <person name="Shah S."/>
            <person name="Dougan E. K."/>
            <person name="Thang M."/>
            <person name="Chan C."/>
        </authorList>
    </citation>
    <scope>NUCLEOTIDE SEQUENCE</scope>
</reference>
<dbReference type="AlphaFoldDB" id="A0AA36HUK7"/>
<dbReference type="SUPFAM" id="SSF48403">
    <property type="entry name" value="Ankyrin repeat"/>
    <property type="match status" value="2"/>
</dbReference>
<dbReference type="InterPro" id="IPR002110">
    <property type="entry name" value="Ankyrin_rpt"/>
</dbReference>
<dbReference type="PROSITE" id="PS50297">
    <property type="entry name" value="ANK_REP_REGION"/>
    <property type="match status" value="2"/>
</dbReference>
<gene>
    <name evidence="5" type="ORF">EVOR1521_LOCUS4821</name>
</gene>
<evidence type="ECO:0000256" key="2">
    <source>
        <dbReference type="ARBA" id="ARBA00023043"/>
    </source>
</evidence>
<evidence type="ECO:0000256" key="4">
    <source>
        <dbReference type="SAM" id="MobiDB-lite"/>
    </source>
</evidence>
<feature type="compositionally biased region" description="Low complexity" evidence="4">
    <location>
        <begin position="1153"/>
        <end position="1171"/>
    </location>
</feature>
<feature type="compositionally biased region" description="Polar residues" evidence="4">
    <location>
        <begin position="88"/>
        <end position="97"/>
    </location>
</feature>
<evidence type="ECO:0000256" key="3">
    <source>
        <dbReference type="PROSITE-ProRule" id="PRU00023"/>
    </source>
</evidence>
<dbReference type="PANTHER" id="PTHR24198:SF165">
    <property type="entry name" value="ANKYRIN REPEAT-CONTAINING PROTEIN-RELATED"/>
    <property type="match status" value="1"/>
</dbReference>
<feature type="region of interest" description="Disordered" evidence="4">
    <location>
        <begin position="1097"/>
        <end position="1186"/>
    </location>
</feature>
<feature type="compositionally biased region" description="Polar residues" evidence="4">
    <location>
        <begin position="307"/>
        <end position="318"/>
    </location>
</feature>
<keyword evidence="2 3" id="KW-0040">ANK repeat</keyword>
<keyword evidence="6" id="KW-1185">Reference proteome</keyword>
<proteinExistence type="predicted"/>
<feature type="region of interest" description="Disordered" evidence="4">
    <location>
        <begin position="53"/>
        <end position="328"/>
    </location>
</feature>
<feature type="compositionally biased region" description="Basic and acidic residues" evidence="4">
    <location>
        <begin position="1172"/>
        <end position="1186"/>
    </location>
</feature>
<feature type="repeat" description="ANK" evidence="3">
    <location>
        <begin position="619"/>
        <end position="651"/>
    </location>
</feature>